<feature type="region of interest" description="Disordered" evidence="1">
    <location>
        <begin position="73"/>
        <end position="98"/>
    </location>
</feature>
<evidence type="ECO:0000313" key="4">
    <source>
        <dbReference type="Proteomes" id="UP001243846"/>
    </source>
</evidence>
<protein>
    <submittedName>
        <fullName evidence="3">Uncharacterized protein</fullName>
    </submittedName>
</protein>
<evidence type="ECO:0000256" key="1">
    <source>
        <dbReference type="SAM" id="MobiDB-lite"/>
    </source>
</evidence>
<evidence type="ECO:0000313" key="3">
    <source>
        <dbReference type="EMBL" id="MDN3710804.1"/>
    </source>
</evidence>
<name>A0ABT8D2V3_9RHOB</name>
<sequence>MNLRLLASVIPSVPALLPRAATGGLAGRVKALAAASAAGEARMLTTMLSLLSIIAATLAAMIPFTHIAGRFPRPANPAPTATGRNLPRFCHERSISRR</sequence>
<reference evidence="4" key="1">
    <citation type="journal article" date="2019" name="Int. J. Syst. Evol. Microbiol.">
        <title>The Global Catalogue of Microorganisms (GCM) 10K type strain sequencing project: providing services to taxonomists for standard genome sequencing and annotation.</title>
        <authorList>
            <consortium name="The Broad Institute Genomics Platform"/>
            <consortium name="The Broad Institute Genome Sequencing Center for Infectious Disease"/>
            <person name="Wu L."/>
            <person name="Ma J."/>
        </authorList>
    </citation>
    <scope>NUCLEOTIDE SEQUENCE [LARGE SCALE GENOMIC DNA]</scope>
    <source>
        <strain evidence="4">CECT 8482</strain>
    </source>
</reference>
<keyword evidence="2" id="KW-1133">Transmembrane helix</keyword>
<comment type="caution">
    <text evidence="3">The sequence shown here is derived from an EMBL/GenBank/DDBJ whole genome shotgun (WGS) entry which is preliminary data.</text>
</comment>
<feature type="transmembrane region" description="Helical" evidence="2">
    <location>
        <begin position="44"/>
        <end position="64"/>
    </location>
</feature>
<gene>
    <name evidence="3" type="ORF">QWZ10_01300</name>
</gene>
<feature type="compositionally biased region" description="Basic and acidic residues" evidence="1">
    <location>
        <begin position="89"/>
        <end position="98"/>
    </location>
</feature>
<keyword evidence="2" id="KW-0812">Transmembrane</keyword>
<proteinExistence type="predicted"/>
<dbReference type="EMBL" id="JAUFRC010000001">
    <property type="protein sequence ID" value="MDN3710804.1"/>
    <property type="molecule type" value="Genomic_DNA"/>
</dbReference>
<organism evidence="3 4">
    <name type="scientific">Paracoccus cavernae</name>
    <dbReference type="NCBI Taxonomy" id="1571207"/>
    <lineage>
        <taxon>Bacteria</taxon>
        <taxon>Pseudomonadati</taxon>
        <taxon>Pseudomonadota</taxon>
        <taxon>Alphaproteobacteria</taxon>
        <taxon>Rhodobacterales</taxon>
        <taxon>Paracoccaceae</taxon>
        <taxon>Paracoccus</taxon>
    </lineage>
</organism>
<accession>A0ABT8D2V3</accession>
<keyword evidence="4" id="KW-1185">Reference proteome</keyword>
<dbReference type="Proteomes" id="UP001243846">
    <property type="component" value="Unassembled WGS sequence"/>
</dbReference>
<evidence type="ECO:0000256" key="2">
    <source>
        <dbReference type="SAM" id="Phobius"/>
    </source>
</evidence>
<keyword evidence="2" id="KW-0472">Membrane</keyword>